<feature type="domain" description="Cationic amino acid transporter C-terminal" evidence="4">
    <location>
        <begin position="283"/>
        <end position="333"/>
    </location>
</feature>
<keyword evidence="3" id="KW-1133">Transmembrane helix</keyword>
<keyword evidence="1" id="KW-0813">Transport</keyword>
<dbReference type="AlphaFoldDB" id="A0A3R7M028"/>
<evidence type="ECO:0000256" key="3">
    <source>
        <dbReference type="SAM" id="Phobius"/>
    </source>
</evidence>
<comment type="caution">
    <text evidence="5">The sequence shown here is derived from an EMBL/GenBank/DDBJ whole genome shotgun (WGS) entry which is preliminary data.</text>
</comment>
<reference evidence="5 6" key="1">
    <citation type="submission" date="2018-04" db="EMBL/GenBank/DDBJ databases">
        <authorList>
            <person name="Zhang X."/>
            <person name="Yuan J."/>
            <person name="Li F."/>
            <person name="Xiang J."/>
        </authorList>
    </citation>
    <scope>NUCLEOTIDE SEQUENCE [LARGE SCALE GENOMIC DNA]</scope>
    <source>
        <tissue evidence="5">Muscle</tissue>
    </source>
</reference>
<protein>
    <submittedName>
        <fullName evidence="5">Putative low affinity cationic amino acid transporter 2-like</fullName>
    </submittedName>
</protein>
<dbReference type="PANTHER" id="PTHR43243:SF4">
    <property type="entry name" value="CATIONIC AMINO ACID TRANSPORTER 4"/>
    <property type="match status" value="1"/>
</dbReference>
<dbReference type="GO" id="GO:0015171">
    <property type="term" value="F:amino acid transmembrane transporter activity"/>
    <property type="evidence" value="ECO:0007669"/>
    <property type="project" value="TreeGrafter"/>
</dbReference>
<reference evidence="5 6" key="2">
    <citation type="submission" date="2019-01" db="EMBL/GenBank/DDBJ databases">
        <title>The decoding of complex shrimp genome reveals the adaptation for benthos swimmer, frequently molting mechanism and breeding impact on genome.</title>
        <authorList>
            <person name="Sun Y."/>
            <person name="Gao Y."/>
            <person name="Yu Y."/>
        </authorList>
    </citation>
    <scope>NUCLEOTIDE SEQUENCE [LARGE SCALE GENOMIC DNA]</scope>
    <source>
        <tissue evidence="5">Muscle</tissue>
    </source>
</reference>
<gene>
    <name evidence="5" type="ORF">C7M84_013934</name>
</gene>
<dbReference type="Pfam" id="PF13906">
    <property type="entry name" value="AA_permease_C"/>
    <property type="match status" value="1"/>
</dbReference>
<organism evidence="5 6">
    <name type="scientific">Penaeus vannamei</name>
    <name type="common">Whiteleg shrimp</name>
    <name type="synonym">Litopenaeus vannamei</name>
    <dbReference type="NCBI Taxonomy" id="6689"/>
    <lineage>
        <taxon>Eukaryota</taxon>
        <taxon>Metazoa</taxon>
        <taxon>Ecdysozoa</taxon>
        <taxon>Arthropoda</taxon>
        <taxon>Crustacea</taxon>
        <taxon>Multicrustacea</taxon>
        <taxon>Malacostraca</taxon>
        <taxon>Eumalacostraca</taxon>
        <taxon>Eucarida</taxon>
        <taxon>Decapoda</taxon>
        <taxon>Dendrobranchiata</taxon>
        <taxon>Penaeoidea</taxon>
        <taxon>Penaeidae</taxon>
        <taxon>Penaeus</taxon>
    </lineage>
</organism>
<dbReference type="OrthoDB" id="6370108at2759"/>
<sequence>MLCLALVEAADPLCRQLVALAADGLFPTSLSHQCSRTSSHAHAHLTGGTLAALMEGTVVRMEPYVPSQPQPPRVPRTATIDWLLLDIHDKNGLYIFLKDGLRVLPQRVLPARPKASPLTSPGSESGVSGLSHDARDTAPLLDNLETSPTSPLKAPLAAPSPPTALQTASECPELEAATPREPPQSADSESESAASGYETDTDAEDDIDAAVAEYQEKLRVATLDTGAPCTPNPASARRAVWVARRRYSPVPGGDFGHLHVGHSPAGGPAHSPAYLRPNQTVAFQVPAAPWLPAAALFLNFFLLVQVLSHSWAVLFVYLLAGISWYFIYGMRHSALATQEVVTQRVRANEFICLEPLAPPALTSTLLQASSERLPDPAHHQSFTRLTPVDTVLITR</sequence>
<name>A0A3R7M028_PENVA</name>
<evidence type="ECO:0000313" key="6">
    <source>
        <dbReference type="Proteomes" id="UP000283509"/>
    </source>
</evidence>
<dbReference type="Proteomes" id="UP000283509">
    <property type="component" value="Unassembled WGS sequence"/>
</dbReference>
<dbReference type="EMBL" id="QCYY01002736">
    <property type="protein sequence ID" value="ROT67953.1"/>
    <property type="molecule type" value="Genomic_DNA"/>
</dbReference>
<evidence type="ECO:0000256" key="1">
    <source>
        <dbReference type="ARBA" id="ARBA00022448"/>
    </source>
</evidence>
<feature type="region of interest" description="Disordered" evidence="2">
    <location>
        <begin position="112"/>
        <end position="202"/>
    </location>
</feature>
<evidence type="ECO:0000313" key="5">
    <source>
        <dbReference type="EMBL" id="ROT67953.1"/>
    </source>
</evidence>
<accession>A0A3R7M028</accession>
<evidence type="ECO:0000259" key="4">
    <source>
        <dbReference type="Pfam" id="PF13906"/>
    </source>
</evidence>
<feature type="compositionally biased region" description="Low complexity" evidence="2">
    <location>
        <begin position="185"/>
        <end position="195"/>
    </location>
</feature>
<proteinExistence type="predicted"/>
<evidence type="ECO:0000256" key="2">
    <source>
        <dbReference type="SAM" id="MobiDB-lite"/>
    </source>
</evidence>
<keyword evidence="6" id="KW-1185">Reference proteome</keyword>
<keyword evidence="3" id="KW-0472">Membrane</keyword>
<feature type="compositionally biased region" description="Low complexity" evidence="2">
    <location>
        <begin position="147"/>
        <end position="169"/>
    </location>
</feature>
<feature type="compositionally biased region" description="Polar residues" evidence="2">
    <location>
        <begin position="117"/>
        <end position="128"/>
    </location>
</feature>
<dbReference type="PANTHER" id="PTHR43243">
    <property type="entry name" value="INNER MEMBRANE TRANSPORTER YGJI-RELATED"/>
    <property type="match status" value="1"/>
</dbReference>
<dbReference type="InterPro" id="IPR029485">
    <property type="entry name" value="CAT_C"/>
</dbReference>
<keyword evidence="3" id="KW-0812">Transmembrane</keyword>
<feature type="transmembrane region" description="Helical" evidence="3">
    <location>
        <begin position="310"/>
        <end position="328"/>
    </location>
</feature>